<name>A0AAV0M998_9ROSI</name>
<dbReference type="GO" id="GO:2000134">
    <property type="term" value="P:negative regulation of G1/S transition of mitotic cell cycle"/>
    <property type="evidence" value="ECO:0007669"/>
    <property type="project" value="TreeGrafter"/>
</dbReference>
<accession>A0AAV0M998</accession>
<proteinExistence type="predicted"/>
<evidence type="ECO:0000313" key="3">
    <source>
        <dbReference type="Proteomes" id="UP001154282"/>
    </source>
</evidence>
<dbReference type="GO" id="GO:0030154">
    <property type="term" value="P:cell differentiation"/>
    <property type="evidence" value="ECO:0007669"/>
    <property type="project" value="TreeGrafter"/>
</dbReference>
<dbReference type="Pfam" id="PF01857">
    <property type="entry name" value="RB_B"/>
    <property type="match status" value="1"/>
</dbReference>
<organism evidence="2 3">
    <name type="scientific">Linum tenue</name>
    <dbReference type="NCBI Taxonomy" id="586396"/>
    <lineage>
        <taxon>Eukaryota</taxon>
        <taxon>Viridiplantae</taxon>
        <taxon>Streptophyta</taxon>
        <taxon>Embryophyta</taxon>
        <taxon>Tracheophyta</taxon>
        <taxon>Spermatophyta</taxon>
        <taxon>Magnoliopsida</taxon>
        <taxon>eudicotyledons</taxon>
        <taxon>Gunneridae</taxon>
        <taxon>Pentapetalae</taxon>
        <taxon>rosids</taxon>
        <taxon>fabids</taxon>
        <taxon>Malpighiales</taxon>
        <taxon>Linaceae</taxon>
        <taxon>Linum</taxon>
    </lineage>
</organism>
<dbReference type="GO" id="GO:0000785">
    <property type="term" value="C:chromatin"/>
    <property type="evidence" value="ECO:0007669"/>
    <property type="project" value="TreeGrafter"/>
</dbReference>
<comment type="caution">
    <text evidence="2">The sequence shown here is derived from an EMBL/GenBank/DDBJ whole genome shotgun (WGS) entry which is preliminary data.</text>
</comment>
<dbReference type="Gene3D" id="1.10.472.10">
    <property type="entry name" value="Cyclin-like"/>
    <property type="match status" value="2"/>
</dbReference>
<dbReference type="GO" id="GO:0005667">
    <property type="term" value="C:transcription regulator complex"/>
    <property type="evidence" value="ECO:0007669"/>
    <property type="project" value="TreeGrafter"/>
</dbReference>
<sequence length="682" mass="78125">MDLVTCINGLISVLAILIMHVPAHFRIFSFKDDKWFVMKDNKRVDLVASLSKKYDTSEDDVLNSMEKIVTLIREVLQNKPRTAADCDSETLVDMRTDGLIYFEDLMGGSSLWRICIMLEMDYDRAMCKEAQLDERVFLNEADNCASAQSDMIPATCVKTIMTAANWLRNVVSPLSSVPSAQLMQSCDGFPVVQNALLAVEALFPCNDVEEEGVSISLQSTSTVDNIWVEQRKQEVLKIYYKVLEAMCTAYGANLSTLLTMKKFHSCMLACSVELVLAARKPATMLLFPAILEQIDITAFELVEVLQCFLRHEESMPCELRMHLESLKERLLESTVWEAGSLMYDSLEVAEPMLVSEVARLRAIGRLPYINFSLDSIVARIHLSSVLKHEMTHGPCTNLRSGVVEQGSRASRVTDHVPSVIPTSLHCAFARPRDPCPGREFAMCADMAIDAFLKEIKKLASVRICGMAEELEKEHRNFNVEVCRKLFNEILYRRTALFFNLHIDAIIICCFFLTSKITRLGLTMMDLLLRYMKQPHSKPQVFRCVFIDSSVTKEHRLMFPHLVLGSSYRVPQANHEHVGIFSYYPQFFEYYTKRVVSGVKAVYWRTRGDEELRQIPPHKWLEIEVKEEHSRLEFIFDQMQEEKLAKSYIGEVRDQMERAGMDWEELDYLRTGTPMYEQLVKGC</sequence>
<feature type="domain" description="Retinoblastoma-associated protein A-box" evidence="1">
    <location>
        <begin position="155"/>
        <end position="346"/>
    </location>
</feature>
<dbReference type="InterPro" id="IPR028309">
    <property type="entry name" value="RB_fam"/>
</dbReference>
<keyword evidence="3" id="KW-1185">Reference proteome</keyword>
<reference evidence="2" key="1">
    <citation type="submission" date="2022-08" db="EMBL/GenBank/DDBJ databases">
        <authorList>
            <person name="Gutierrez-Valencia J."/>
        </authorList>
    </citation>
    <scope>NUCLEOTIDE SEQUENCE</scope>
</reference>
<dbReference type="PANTHER" id="PTHR13742">
    <property type="entry name" value="RETINOBLASTOMA-ASSOCIATED PROTEIN RB -RELATED"/>
    <property type="match status" value="1"/>
</dbReference>
<dbReference type="InterPro" id="IPR002720">
    <property type="entry name" value="RB_A"/>
</dbReference>
<gene>
    <name evidence="2" type="ORF">LITE_LOCUS27446</name>
</gene>
<dbReference type="PANTHER" id="PTHR13742:SF17">
    <property type="entry name" value="RE32990P-RELATED"/>
    <property type="match status" value="1"/>
</dbReference>
<dbReference type="GO" id="GO:0005634">
    <property type="term" value="C:nucleus"/>
    <property type="evidence" value="ECO:0007669"/>
    <property type="project" value="InterPro"/>
</dbReference>
<protein>
    <recommendedName>
        <fullName evidence="1">Retinoblastoma-associated protein A-box domain-containing protein</fullName>
    </recommendedName>
</protein>
<dbReference type="InterPro" id="IPR002719">
    <property type="entry name" value="RB_B"/>
</dbReference>
<dbReference type="SMART" id="SM01368">
    <property type="entry name" value="RB_A"/>
    <property type="match status" value="1"/>
</dbReference>
<dbReference type="SUPFAM" id="SSF47954">
    <property type="entry name" value="Cyclin-like"/>
    <property type="match status" value="2"/>
</dbReference>
<dbReference type="GO" id="GO:0006357">
    <property type="term" value="P:regulation of transcription by RNA polymerase II"/>
    <property type="evidence" value="ECO:0007669"/>
    <property type="project" value="InterPro"/>
</dbReference>
<dbReference type="AlphaFoldDB" id="A0AAV0M998"/>
<evidence type="ECO:0000259" key="1">
    <source>
        <dbReference type="SMART" id="SM01368"/>
    </source>
</evidence>
<dbReference type="InterPro" id="IPR036915">
    <property type="entry name" value="Cyclin-like_sf"/>
</dbReference>
<dbReference type="GO" id="GO:0000977">
    <property type="term" value="F:RNA polymerase II transcription regulatory region sequence-specific DNA binding"/>
    <property type="evidence" value="ECO:0007669"/>
    <property type="project" value="TreeGrafter"/>
</dbReference>
<evidence type="ECO:0000313" key="2">
    <source>
        <dbReference type="EMBL" id="CAI0442910.1"/>
    </source>
</evidence>
<dbReference type="Pfam" id="PF01858">
    <property type="entry name" value="RB_A"/>
    <property type="match status" value="1"/>
</dbReference>
<dbReference type="Proteomes" id="UP001154282">
    <property type="component" value="Unassembled WGS sequence"/>
</dbReference>
<dbReference type="EMBL" id="CAMGYJ010000007">
    <property type="protein sequence ID" value="CAI0442910.1"/>
    <property type="molecule type" value="Genomic_DNA"/>
</dbReference>